<reference evidence="4" key="1">
    <citation type="journal article" date="2019" name="Int. J. Syst. Evol. Microbiol.">
        <title>The Global Catalogue of Microorganisms (GCM) 10K type strain sequencing project: providing services to taxonomists for standard genome sequencing and annotation.</title>
        <authorList>
            <consortium name="The Broad Institute Genomics Platform"/>
            <consortium name="The Broad Institute Genome Sequencing Center for Infectious Disease"/>
            <person name="Wu L."/>
            <person name="Ma J."/>
        </authorList>
    </citation>
    <scope>NUCLEOTIDE SEQUENCE [LARGE SCALE GENOMIC DNA]</scope>
    <source>
        <strain evidence="4">CGMCC 1.15922</strain>
    </source>
</reference>
<comment type="caution">
    <text evidence="3">The sequence shown here is derived from an EMBL/GenBank/DDBJ whole genome shotgun (WGS) entry which is preliminary data.</text>
</comment>
<evidence type="ECO:0000256" key="1">
    <source>
        <dbReference type="SAM" id="SignalP"/>
    </source>
</evidence>
<feature type="chain" id="PRO_5045158515" description="Ice-binding protein C-terminal domain-containing protein" evidence="1">
    <location>
        <begin position="27"/>
        <end position="244"/>
    </location>
</feature>
<protein>
    <recommendedName>
        <fullName evidence="2">Ice-binding protein C-terminal domain-containing protein</fullName>
    </recommendedName>
</protein>
<feature type="signal peptide" evidence="1">
    <location>
        <begin position="1"/>
        <end position="26"/>
    </location>
</feature>
<dbReference type="Gene3D" id="2.60.120.560">
    <property type="entry name" value="Exo-inulinase, domain 1"/>
    <property type="match status" value="1"/>
</dbReference>
<name>A0ABQ3IGY4_9GAMM</name>
<keyword evidence="1" id="KW-0732">Signal</keyword>
<evidence type="ECO:0000313" key="4">
    <source>
        <dbReference type="Proteomes" id="UP000626370"/>
    </source>
</evidence>
<gene>
    <name evidence="3" type="ORF">GCM10011501_10920</name>
</gene>
<dbReference type="Pfam" id="PF07589">
    <property type="entry name" value="PEP-CTERM"/>
    <property type="match status" value="1"/>
</dbReference>
<sequence>MKSKYLASTACALLFAATSLSNVANAGLMTLTFDNTSSLSDWTKDRTTPSGFEIINDELVMTVAGELDDDNFYNTQGMQLDIGESNYMSVDMWIDSSWTATGRFGGLWAVAYNADTTRADEYPILEFQNDPNGATGVAKWESGIGWVVPPSSQFTMDAFNKLEIMLVNNTYQYLVNGNLVHTAASTSTYLGSIILNGYNTMSADGGYQVRYDNVTYGTVNVPEPSTLAIFALALAGLGARRFSK</sequence>
<dbReference type="NCBIfam" id="TIGR02595">
    <property type="entry name" value="PEP_CTERM"/>
    <property type="match status" value="1"/>
</dbReference>
<accession>A0ABQ3IGY4</accession>
<evidence type="ECO:0000313" key="3">
    <source>
        <dbReference type="EMBL" id="GHE84193.1"/>
    </source>
</evidence>
<keyword evidence="4" id="KW-1185">Reference proteome</keyword>
<feature type="domain" description="Ice-binding protein C-terminal" evidence="2">
    <location>
        <begin position="221"/>
        <end position="241"/>
    </location>
</feature>
<evidence type="ECO:0000259" key="2">
    <source>
        <dbReference type="Pfam" id="PF07589"/>
    </source>
</evidence>
<dbReference type="Proteomes" id="UP000626370">
    <property type="component" value="Unassembled WGS sequence"/>
</dbReference>
<proteinExistence type="predicted"/>
<dbReference type="RefSeq" id="WP_229817069.1">
    <property type="nucleotide sequence ID" value="NZ_BNAH01000004.1"/>
</dbReference>
<dbReference type="InterPro" id="IPR013424">
    <property type="entry name" value="Ice-binding_C"/>
</dbReference>
<dbReference type="EMBL" id="BNAH01000004">
    <property type="protein sequence ID" value="GHE84193.1"/>
    <property type="molecule type" value="Genomic_DNA"/>
</dbReference>
<organism evidence="3 4">
    <name type="scientific">Thalassotalea profundi</name>
    <dbReference type="NCBI Taxonomy" id="2036687"/>
    <lineage>
        <taxon>Bacteria</taxon>
        <taxon>Pseudomonadati</taxon>
        <taxon>Pseudomonadota</taxon>
        <taxon>Gammaproteobacteria</taxon>
        <taxon>Alteromonadales</taxon>
        <taxon>Colwelliaceae</taxon>
        <taxon>Thalassotalea</taxon>
    </lineage>
</organism>